<evidence type="ECO:0008006" key="4">
    <source>
        <dbReference type="Google" id="ProtNLM"/>
    </source>
</evidence>
<gene>
    <name evidence="2" type="ORF">CINCED_3A010323</name>
</gene>
<protein>
    <recommendedName>
        <fullName evidence="4">MADF domain-containing protein</fullName>
    </recommendedName>
</protein>
<keyword evidence="1" id="KW-0175">Coiled coil</keyword>
<accession>A0A5E4MZF0</accession>
<evidence type="ECO:0000256" key="1">
    <source>
        <dbReference type="SAM" id="Coils"/>
    </source>
</evidence>
<evidence type="ECO:0000313" key="3">
    <source>
        <dbReference type="Proteomes" id="UP000325440"/>
    </source>
</evidence>
<dbReference type="EMBL" id="CABPRJ010001019">
    <property type="protein sequence ID" value="VVC34851.1"/>
    <property type="molecule type" value="Genomic_DNA"/>
</dbReference>
<feature type="coiled-coil region" evidence="1">
    <location>
        <begin position="165"/>
        <end position="192"/>
    </location>
</feature>
<dbReference type="Proteomes" id="UP000325440">
    <property type="component" value="Unassembled WGS sequence"/>
</dbReference>
<sequence>MLYLNLCELCQKKSFMIKPITSTDNINLHYQDLVDIHTQTNANNYKTHWRAIRESYKNNLNTRKSSTSSAAKNKSKYNKSLSSIIDIRHDKRKKSNFSVGEKFSSSDMVSLIYSDIQIKSFNQTDSTECDEMYPEQILQNTGSALNVPPETKYQPKLGFKKLSGMQEGKDELREEQEELAIMEEMKEAKYSKNNPIQLFFQRMASTVMTFPPELAIETRKRVNDIVSEMELFANALRTKAMNKPIEPIDMPPIF</sequence>
<proteinExistence type="predicted"/>
<evidence type="ECO:0000313" key="2">
    <source>
        <dbReference type="EMBL" id="VVC34851.1"/>
    </source>
</evidence>
<keyword evidence="3" id="KW-1185">Reference proteome</keyword>
<name>A0A5E4MZF0_9HEMI</name>
<reference evidence="2 3" key="1">
    <citation type="submission" date="2019-08" db="EMBL/GenBank/DDBJ databases">
        <authorList>
            <person name="Alioto T."/>
            <person name="Alioto T."/>
            <person name="Gomez Garrido J."/>
        </authorList>
    </citation>
    <scope>NUCLEOTIDE SEQUENCE [LARGE SCALE GENOMIC DNA]</scope>
</reference>
<organism evidence="2 3">
    <name type="scientific">Cinara cedri</name>
    <dbReference type="NCBI Taxonomy" id="506608"/>
    <lineage>
        <taxon>Eukaryota</taxon>
        <taxon>Metazoa</taxon>
        <taxon>Ecdysozoa</taxon>
        <taxon>Arthropoda</taxon>
        <taxon>Hexapoda</taxon>
        <taxon>Insecta</taxon>
        <taxon>Pterygota</taxon>
        <taxon>Neoptera</taxon>
        <taxon>Paraneoptera</taxon>
        <taxon>Hemiptera</taxon>
        <taxon>Sternorrhyncha</taxon>
        <taxon>Aphidomorpha</taxon>
        <taxon>Aphidoidea</taxon>
        <taxon>Aphididae</taxon>
        <taxon>Lachninae</taxon>
        <taxon>Cinara</taxon>
    </lineage>
</organism>
<dbReference type="OrthoDB" id="6487365at2759"/>
<dbReference type="AlphaFoldDB" id="A0A5E4MZF0"/>